<dbReference type="NCBIfam" id="NF002652">
    <property type="entry name" value="PRK02318.2-5"/>
    <property type="match status" value="1"/>
</dbReference>
<dbReference type="EC" id="1.1.1.17" evidence="3"/>
<dbReference type="InterPro" id="IPR008927">
    <property type="entry name" value="6-PGluconate_DH-like_C_sf"/>
</dbReference>
<dbReference type="GeneID" id="28897018"/>
<dbReference type="InterPro" id="IPR023028">
    <property type="entry name" value="Mannitol_1_phos_5_DH"/>
</dbReference>
<dbReference type="Proteomes" id="UP000076632">
    <property type="component" value="Unassembled WGS sequence"/>
</dbReference>
<dbReference type="InterPro" id="IPR013131">
    <property type="entry name" value="Mannitol_DH_N"/>
</dbReference>
<sequence>MGKKAVHFGAGNIGRGFVAEFLHKSGYEVVFADVMESIIGALQRQSSYKVVEVGADGEHEYTISNYRAINSKENEAQVVEEIASADLVTCAVGPNILKFIAPVIAKGIEARTSGAPLAVIACENAIGATDTLAGFIKDEKNTPKDRLATIDQRATFANSAIDRIVPAQDNQSLDVKIEQFYDWVIEVTPFKGGQHPPIQGVKFVETLDPYIERKLFTVNTGHATAAYFGYVRGHHTVNEALDDPEIKQMVKRVLAETSRLIVAKHEFSEQEQGEYARKIIKRISNPHLEDLVERVGREPMRKLSRKERFINPASQLVERGERVDALLGAIEATLLFQNVEGDKESAELAKILKQFSAKDATARITGLETDHPLFGLVEKVVLKVQEGSSSRLTPPLHSSAEANFYQRTISNALESVHSKDRSKIMNYVPRFERVL</sequence>
<dbReference type="RefSeq" id="XP_018190989.1">
    <property type="nucleotide sequence ID" value="XM_018331881.1"/>
</dbReference>
<evidence type="ECO:0000256" key="6">
    <source>
        <dbReference type="ARBA" id="ARBA00023027"/>
    </source>
</evidence>
<dbReference type="PRINTS" id="PR00084">
    <property type="entry name" value="MTLDHDRGNASE"/>
</dbReference>
<dbReference type="GO" id="GO:0008926">
    <property type="term" value="F:mannitol-1-phosphate 5-dehydrogenase activity"/>
    <property type="evidence" value="ECO:0007669"/>
    <property type="project" value="UniProtKB-EC"/>
</dbReference>
<dbReference type="Gene3D" id="1.10.1040.10">
    <property type="entry name" value="N-(1-d-carboxylethyl)-l-norvaline Dehydrogenase, domain 2"/>
    <property type="match status" value="1"/>
</dbReference>
<protein>
    <recommendedName>
        <fullName evidence="4">Mannitol-1-phosphate 5-dehydrogenase</fullName>
        <ecNumber evidence="3">1.1.1.17</ecNumber>
    </recommendedName>
</protein>
<evidence type="ECO:0000256" key="2">
    <source>
        <dbReference type="ARBA" id="ARBA00011245"/>
    </source>
</evidence>
<dbReference type="STRING" id="1328760.A0A165IV71"/>
<dbReference type="InterPro" id="IPR000669">
    <property type="entry name" value="Mannitol_DH"/>
</dbReference>
<dbReference type="GO" id="GO:0005829">
    <property type="term" value="C:cytosol"/>
    <property type="evidence" value="ECO:0007669"/>
    <property type="project" value="TreeGrafter"/>
</dbReference>
<dbReference type="HAMAP" id="MF_00196">
    <property type="entry name" value="Mannitol_dehydrog"/>
    <property type="match status" value="1"/>
</dbReference>
<evidence type="ECO:0000256" key="1">
    <source>
        <dbReference type="ARBA" id="ARBA00006541"/>
    </source>
</evidence>
<evidence type="ECO:0000256" key="7">
    <source>
        <dbReference type="ARBA" id="ARBA00048615"/>
    </source>
</evidence>
<dbReference type="InterPro" id="IPR013118">
    <property type="entry name" value="Mannitol_DH_C"/>
</dbReference>
<dbReference type="InParanoid" id="A0A165IV71"/>
<name>A0A165IV71_XYLHT</name>
<proteinExistence type="inferred from homology"/>
<keyword evidence="6" id="KW-0520">NAD</keyword>
<accession>A0A165IV71</accession>
<feature type="domain" description="Mannitol dehydrogenase C-terminal" evidence="9">
    <location>
        <begin position="207"/>
        <end position="348"/>
    </location>
</feature>
<evidence type="ECO:0000259" key="9">
    <source>
        <dbReference type="Pfam" id="PF08125"/>
    </source>
</evidence>
<gene>
    <name evidence="10" type="ORF">L228DRAFT_244275</name>
</gene>
<reference evidence="10 11" key="1">
    <citation type="journal article" date="2016" name="Fungal Biol.">
        <title>The genome of Xylona heveae provides a window into fungal endophytism.</title>
        <authorList>
            <person name="Gazis R."/>
            <person name="Kuo A."/>
            <person name="Riley R."/>
            <person name="LaButti K."/>
            <person name="Lipzen A."/>
            <person name="Lin J."/>
            <person name="Amirebrahimi M."/>
            <person name="Hesse C.N."/>
            <person name="Spatafora J.W."/>
            <person name="Henrissat B."/>
            <person name="Hainaut M."/>
            <person name="Grigoriev I.V."/>
            <person name="Hibbett D.S."/>
        </authorList>
    </citation>
    <scope>NUCLEOTIDE SEQUENCE [LARGE SCALE GENOMIC DNA]</scope>
    <source>
        <strain evidence="10 11">TC161</strain>
    </source>
</reference>
<dbReference type="GO" id="GO:0019592">
    <property type="term" value="P:mannitol catabolic process"/>
    <property type="evidence" value="ECO:0007669"/>
    <property type="project" value="TreeGrafter"/>
</dbReference>
<evidence type="ECO:0000259" key="8">
    <source>
        <dbReference type="Pfam" id="PF01232"/>
    </source>
</evidence>
<dbReference type="AlphaFoldDB" id="A0A165IV71"/>
<keyword evidence="11" id="KW-1185">Reference proteome</keyword>
<evidence type="ECO:0000256" key="3">
    <source>
        <dbReference type="ARBA" id="ARBA00012939"/>
    </source>
</evidence>
<keyword evidence="5" id="KW-0560">Oxidoreductase</keyword>
<dbReference type="EMBL" id="KV407455">
    <property type="protein sequence ID" value="KZF25434.1"/>
    <property type="molecule type" value="Genomic_DNA"/>
</dbReference>
<evidence type="ECO:0000313" key="10">
    <source>
        <dbReference type="EMBL" id="KZF25434.1"/>
    </source>
</evidence>
<dbReference type="InterPro" id="IPR013328">
    <property type="entry name" value="6PGD_dom2"/>
</dbReference>
<dbReference type="SUPFAM" id="SSF48179">
    <property type="entry name" value="6-phosphogluconate dehydrogenase C-terminal domain-like"/>
    <property type="match status" value="1"/>
</dbReference>
<comment type="similarity">
    <text evidence="1">Belongs to the mannitol dehydrogenase family.</text>
</comment>
<evidence type="ECO:0000256" key="5">
    <source>
        <dbReference type="ARBA" id="ARBA00023002"/>
    </source>
</evidence>
<evidence type="ECO:0000256" key="4">
    <source>
        <dbReference type="ARBA" id="ARBA00016219"/>
    </source>
</evidence>
<evidence type="ECO:0000313" key="11">
    <source>
        <dbReference type="Proteomes" id="UP000076632"/>
    </source>
</evidence>
<dbReference type="NCBIfam" id="NF002647">
    <property type="entry name" value="PRK02318.1-3"/>
    <property type="match status" value="1"/>
</dbReference>
<dbReference type="Gene3D" id="3.40.50.720">
    <property type="entry name" value="NAD(P)-binding Rossmann-like Domain"/>
    <property type="match status" value="1"/>
</dbReference>
<comment type="subunit">
    <text evidence="2">Monomer.</text>
</comment>
<dbReference type="Pfam" id="PF08125">
    <property type="entry name" value="Mannitol_dh_C"/>
    <property type="match status" value="1"/>
</dbReference>
<dbReference type="SUPFAM" id="SSF51735">
    <property type="entry name" value="NAD(P)-binding Rossmann-fold domains"/>
    <property type="match status" value="1"/>
</dbReference>
<dbReference type="PANTHER" id="PTHR30524">
    <property type="entry name" value="MANNITOL-1-PHOSPHATE 5-DEHYDROGENASE"/>
    <property type="match status" value="1"/>
</dbReference>
<dbReference type="OMA" id="APFIERK"/>
<dbReference type="Pfam" id="PF01232">
    <property type="entry name" value="Mannitol_dh"/>
    <property type="match status" value="1"/>
</dbReference>
<dbReference type="OrthoDB" id="418169at2759"/>
<organism evidence="10 11">
    <name type="scientific">Xylona heveae (strain CBS 132557 / TC161)</name>
    <dbReference type="NCBI Taxonomy" id="1328760"/>
    <lineage>
        <taxon>Eukaryota</taxon>
        <taxon>Fungi</taxon>
        <taxon>Dikarya</taxon>
        <taxon>Ascomycota</taxon>
        <taxon>Pezizomycotina</taxon>
        <taxon>Xylonomycetes</taxon>
        <taxon>Xylonales</taxon>
        <taxon>Xylonaceae</taxon>
        <taxon>Xylona</taxon>
    </lineage>
</organism>
<dbReference type="PANTHER" id="PTHR30524:SF0">
    <property type="entry name" value="ALTRONATE OXIDOREDUCTASE-RELATED"/>
    <property type="match status" value="1"/>
</dbReference>
<feature type="domain" description="Mannitol dehydrogenase N-terminal" evidence="8">
    <location>
        <begin position="4"/>
        <end position="194"/>
    </location>
</feature>
<comment type="catalytic activity">
    <reaction evidence="7">
        <text>D-mannitol 1-phosphate + NAD(+) = beta-D-fructose 6-phosphate + NADH + H(+)</text>
        <dbReference type="Rhea" id="RHEA:19661"/>
        <dbReference type="ChEBI" id="CHEBI:15378"/>
        <dbReference type="ChEBI" id="CHEBI:57540"/>
        <dbReference type="ChEBI" id="CHEBI:57634"/>
        <dbReference type="ChEBI" id="CHEBI:57945"/>
        <dbReference type="ChEBI" id="CHEBI:61381"/>
        <dbReference type="EC" id="1.1.1.17"/>
    </reaction>
</comment>
<dbReference type="InterPro" id="IPR036291">
    <property type="entry name" value="NAD(P)-bd_dom_sf"/>
</dbReference>